<dbReference type="CDD" id="cd01789">
    <property type="entry name" value="Ubl_TBCB"/>
    <property type="match status" value="1"/>
</dbReference>
<dbReference type="GO" id="GO:0043014">
    <property type="term" value="F:alpha-tubulin binding"/>
    <property type="evidence" value="ECO:0007669"/>
    <property type="project" value="InterPro"/>
</dbReference>
<dbReference type="Gene3D" id="2.30.30.190">
    <property type="entry name" value="CAP Gly-rich-like domain"/>
    <property type="match status" value="1"/>
</dbReference>
<accession>A0A060T370</accession>
<dbReference type="InterPro" id="IPR000938">
    <property type="entry name" value="CAP-Gly_domain"/>
</dbReference>
<dbReference type="GO" id="GO:0007023">
    <property type="term" value="P:post-chaperonin tubulin folding pathway"/>
    <property type="evidence" value="ECO:0007669"/>
    <property type="project" value="InterPro"/>
</dbReference>
<evidence type="ECO:0000256" key="1">
    <source>
        <dbReference type="ARBA" id="ARBA00004496"/>
    </source>
</evidence>
<reference evidence="7" key="1">
    <citation type="submission" date="2014-02" db="EMBL/GenBank/DDBJ databases">
        <authorList>
            <person name="Genoscope - CEA"/>
        </authorList>
    </citation>
    <scope>NUCLEOTIDE SEQUENCE</scope>
    <source>
        <strain evidence="7">LS3</strain>
    </source>
</reference>
<reference evidence="7" key="2">
    <citation type="submission" date="2014-06" db="EMBL/GenBank/DDBJ databases">
        <title>The complete genome of Blastobotrys (Arxula) adeninivorans LS3 - a yeast of biotechnological interest.</title>
        <authorList>
            <person name="Kunze G."/>
            <person name="Gaillardin C."/>
            <person name="Czernicka M."/>
            <person name="Durrens P."/>
            <person name="Martin T."/>
            <person name="Boer E."/>
            <person name="Gabaldon T."/>
            <person name="Cruz J."/>
            <person name="Talla E."/>
            <person name="Marck C."/>
            <person name="Goffeau A."/>
            <person name="Barbe V."/>
            <person name="Baret P."/>
            <person name="Baronian K."/>
            <person name="Beier S."/>
            <person name="Bleykasten C."/>
            <person name="Bode R."/>
            <person name="Casaregola S."/>
            <person name="Despons L."/>
            <person name="Fairhead C."/>
            <person name="Giersberg M."/>
            <person name="Gierski P."/>
            <person name="Hahnel U."/>
            <person name="Hartmann A."/>
            <person name="Jankowska D."/>
            <person name="Jubin C."/>
            <person name="Jung P."/>
            <person name="Lafontaine I."/>
            <person name="Leh-Louis V."/>
            <person name="Lemaire M."/>
            <person name="Marcet-Houben M."/>
            <person name="Mascher M."/>
            <person name="Morel G."/>
            <person name="Richard G.-F."/>
            <person name="Riechen J."/>
            <person name="Sacerdot C."/>
            <person name="Sarkar A."/>
            <person name="Savel G."/>
            <person name="Schacherer J."/>
            <person name="Sherman D."/>
            <person name="Straub M.-L."/>
            <person name="Stein N."/>
            <person name="Thierry A."/>
            <person name="Trautwein-Schult A."/>
            <person name="Westhof E."/>
            <person name="Worch S."/>
            <person name="Dujon B."/>
            <person name="Souciet J.-L."/>
            <person name="Wincker P."/>
            <person name="Scholz U."/>
            <person name="Neuveglise N."/>
        </authorList>
    </citation>
    <scope>NUCLEOTIDE SEQUENCE</scope>
    <source>
        <strain evidence="7">LS3</strain>
    </source>
</reference>
<sequence>MSISLYVTSDLVSSERRISLDWTIATLKSKLEPITGIPPSNQQIVLYGKSNDNPTPLVHEDSVLESYSPVPFGRIHVEDTRPPGARENFTDPSAVEKYVMPDSQYESRTSTVLQWKKEKQLGRFDPTKTANSPEAIAQETQNEVQSRNIKVNGRCKVAPGDRLGTVRFVGVVPEIHQSAFWVGVEFDEPTGKNDGSIQGKRYFECKPNYGSFLKPSMVEIGDFAVQDEFDDDDDEL</sequence>
<keyword evidence="3" id="KW-0143">Chaperone</keyword>
<dbReference type="SUPFAM" id="SSF74924">
    <property type="entry name" value="Cap-Gly domain"/>
    <property type="match status" value="1"/>
</dbReference>
<dbReference type="PROSITE" id="PS50053">
    <property type="entry name" value="UBIQUITIN_2"/>
    <property type="match status" value="1"/>
</dbReference>
<dbReference type="Pfam" id="PF01302">
    <property type="entry name" value="CAP_GLY"/>
    <property type="match status" value="1"/>
</dbReference>
<dbReference type="InterPro" id="IPR045172">
    <property type="entry name" value="TBCB_Ubl"/>
</dbReference>
<evidence type="ECO:0000259" key="5">
    <source>
        <dbReference type="PROSITE" id="PS50053"/>
    </source>
</evidence>
<name>A0A060T370_BLAAD</name>
<dbReference type="Pfam" id="PF14560">
    <property type="entry name" value="Ubiquitin_2"/>
    <property type="match status" value="1"/>
</dbReference>
<comment type="subcellular location">
    <subcellularLocation>
        <location evidence="1">Cytoplasm</location>
    </subcellularLocation>
</comment>
<gene>
    <name evidence="7" type="ORF">GNLVRS02_ARAD1C34980g</name>
</gene>
<evidence type="ECO:0000313" key="7">
    <source>
        <dbReference type="EMBL" id="CDP35413.1"/>
    </source>
</evidence>
<dbReference type="EMBL" id="HG937693">
    <property type="protein sequence ID" value="CDP35413.1"/>
    <property type="molecule type" value="Genomic_DNA"/>
</dbReference>
<evidence type="ECO:0000256" key="3">
    <source>
        <dbReference type="ARBA" id="ARBA00023186"/>
    </source>
</evidence>
<protein>
    <submittedName>
        <fullName evidence="7">ARAD1C34980p</fullName>
    </submittedName>
</protein>
<dbReference type="GO" id="GO:0051010">
    <property type="term" value="F:microtubule plus-end binding"/>
    <property type="evidence" value="ECO:0007669"/>
    <property type="project" value="TreeGrafter"/>
</dbReference>
<evidence type="ECO:0000256" key="4">
    <source>
        <dbReference type="ARBA" id="ARBA00025779"/>
    </source>
</evidence>
<keyword evidence="2" id="KW-0963">Cytoplasm</keyword>
<dbReference type="SUPFAM" id="SSF54236">
    <property type="entry name" value="Ubiquitin-like"/>
    <property type="match status" value="1"/>
</dbReference>
<dbReference type="GO" id="GO:0005938">
    <property type="term" value="C:cell cortex"/>
    <property type="evidence" value="ECO:0007669"/>
    <property type="project" value="TreeGrafter"/>
</dbReference>
<dbReference type="PROSITE" id="PS00845">
    <property type="entry name" value="CAP_GLY_1"/>
    <property type="match status" value="1"/>
</dbReference>
<dbReference type="PROSITE" id="PS50245">
    <property type="entry name" value="CAP_GLY_2"/>
    <property type="match status" value="1"/>
</dbReference>
<dbReference type="InterPro" id="IPR000626">
    <property type="entry name" value="Ubiquitin-like_dom"/>
</dbReference>
<dbReference type="InterPro" id="IPR029071">
    <property type="entry name" value="Ubiquitin-like_domsf"/>
</dbReference>
<feature type="domain" description="CAP-Gly" evidence="6">
    <location>
        <begin position="181"/>
        <end position="214"/>
    </location>
</feature>
<dbReference type="GO" id="GO:0007021">
    <property type="term" value="P:tubulin complex assembly"/>
    <property type="evidence" value="ECO:0007669"/>
    <property type="project" value="InterPro"/>
</dbReference>
<evidence type="ECO:0000259" key="6">
    <source>
        <dbReference type="PROSITE" id="PS50245"/>
    </source>
</evidence>
<dbReference type="GO" id="GO:0031122">
    <property type="term" value="P:cytoplasmic microtubule organization"/>
    <property type="evidence" value="ECO:0007669"/>
    <property type="project" value="TreeGrafter"/>
</dbReference>
<dbReference type="Gene3D" id="3.10.20.90">
    <property type="entry name" value="Phosphatidylinositol 3-kinase Catalytic Subunit, Chain A, domain 1"/>
    <property type="match status" value="1"/>
</dbReference>
<feature type="domain" description="Ubiquitin-like" evidence="5">
    <location>
        <begin position="1"/>
        <end position="57"/>
    </location>
</feature>
<comment type="similarity">
    <text evidence="4">Belongs to the TBCB family.</text>
</comment>
<dbReference type="GO" id="GO:0005634">
    <property type="term" value="C:nucleus"/>
    <property type="evidence" value="ECO:0007669"/>
    <property type="project" value="TreeGrafter"/>
</dbReference>
<proteinExistence type="inferred from homology"/>
<dbReference type="PANTHER" id="PTHR18916">
    <property type="entry name" value="DYNACTIN 1-RELATED MICROTUBULE-BINDING"/>
    <property type="match status" value="1"/>
</dbReference>
<dbReference type="InterPro" id="IPR036859">
    <property type="entry name" value="CAP-Gly_dom_sf"/>
</dbReference>
<organism evidence="7">
    <name type="scientific">Blastobotrys adeninivorans</name>
    <name type="common">Yeast</name>
    <name type="synonym">Arxula adeninivorans</name>
    <dbReference type="NCBI Taxonomy" id="409370"/>
    <lineage>
        <taxon>Eukaryota</taxon>
        <taxon>Fungi</taxon>
        <taxon>Dikarya</taxon>
        <taxon>Ascomycota</taxon>
        <taxon>Saccharomycotina</taxon>
        <taxon>Dipodascomycetes</taxon>
        <taxon>Dipodascales</taxon>
        <taxon>Trichomonascaceae</taxon>
        <taxon>Blastobotrys</taxon>
    </lineage>
</organism>
<evidence type="ECO:0000256" key="2">
    <source>
        <dbReference type="ARBA" id="ARBA00022490"/>
    </source>
</evidence>
<dbReference type="PANTHER" id="PTHR18916:SF85">
    <property type="entry name" value="TUBULIN-FOLDING COFACTOR B"/>
    <property type="match status" value="1"/>
</dbReference>
<dbReference type="PhylomeDB" id="A0A060T370"/>
<dbReference type="GO" id="GO:0035371">
    <property type="term" value="C:microtubule plus-end"/>
    <property type="evidence" value="ECO:0007669"/>
    <property type="project" value="TreeGrafter"/>
</dbReference>
<dbReference type="AlphaFoldDB" id="A0A060T370"/>
<dbReference type="SMART" id="SM01052">
    <property type="entry name" value="CAP_GLY"/>
    <property type="match status" value="1"/>
</dbReference>